<organism evidence="2 3">
    <name type="scientific">Litoribrevibacter albus</name>
    <dbReference type="NCBI Taxonomy" id="1473156"/>
    <lineage>
        <taxon>Bacteria</taxon>
        <taxon>Pseudomonadati</taxon>
        <taxon>Pseudomonadota</taxon>
        <taxon>Gammaproteobacteria</taxon>
        <taxon>Oceanospirillales</taxon>
        <taxon>Oceanospirillaceae</taxon>
        <taxon>Litoribrevibacter</taxon>
    </lineage>
</organism>
<dbReference type="EMBL" id="BSNM01000003">
    <property type="protein sequence ID" value="GLQ30190.1"/>
    <property type="molecule type" value="Genomic_DNA"/>
</dbReference>
<proteinExistence type="predicted"/>
<dbReference type="RefSeq" id="WP_284378750.1">
    <property type="nucleotide sequence ID" value="NZ_BSNM01000003.1"/>
</dbReference>
<evidence type="ECO:0000313" key="3">
    <source>
        <dbReference type="Proteomes" id="UP001161389"/>
    </source>
</evidence>
<dbReference type="InterPro" id="IPR014922">
    <property type="entry name" value="YdhG-like"/>
</dbReference>
<reference evidence="2" key="1">
    <citation type="journal article" date="2014" name="Int. J. Syst. Evol. Microbiol.">
        <title>Complete genome sequence of Corynebacterium casei LMG S-19264T (=DSM 44701T), isolated from a smear-ripened cheese.</title>
        <authorList>
            <consortium name="US DOE Joint Genome Institute (JGI-PGF)"/>
            <person name="Walter F."/>
            <person name="Albersmeier A."/>
            <person name="Kalinowski J."/>
            <person name="Ruckert C."/>
        </authorList>
    </citation>
    <scope>NUCLEOTIDE SEQUENCE</scope>
    <source>
        <strain evidence="2">NBRC 110071</strain>
    </source>
</reference>
<evidence type="ECO:0000313" key="2">
    <source>
        <dbReference type="EMBL" id="GLQ30190.1"/>
    </source>
</evidence>
<evidence type="ECO:0000259" key="1">
    <source>
        <dbReference type="Pfam" id="PF08818"/>
    </source>
</evidence>
<keyword evidence="3" id="KW-1185">Reference proteome</keyword>
<dbReference type="Pfam" id="PF08818">
    <property type="entry name" value="DUF1801"/>
    <property type="match status" value="1"/>
</dbReference>
<sequence length="123" mass="13822">MTDFEVRDWRVDTLNRMRALITTAEPEAVEERKWCKPSNPTGVPVWSHNGIICTGETYKAKVKLTFMKGAALPDPDQLFNSGLEGNTRRAIDISEGDDINEDAFKTLVRAAVELNGLKKQRSK</sequence>
<comment type="caution">
    <text evidence="2">The sequence shown here is derived from an EMBL/GenBank/DDBJ whole genome shotgun (WGS) entry which is preliminary data.</text>
</comment>
<name>A0AA37W502_9GAMM</name>
<dbReference type="Proteomes" id="UP001161389">
    <property type="component" value="Unassembled WGS sequence"/>
</dbReference>
<dbReference type="SUPFAM" id="SSF159888">
    <property type="entry name" value="YdhG-like"/>
    <property type="match status" value="1"/>
</dbReference>
<feature type="domain" description="YdhG-like" evidence="1">
    <location>
        <begin position="12"/>
        <end position="112"/>
    </location>
</feature>
<reference evidence="2" key="2">
    <citation type="submission" date="2023-01" db="EMBL/GenBank/DDBJ databases">
        <title>Draft genome sequence of Litoribrevibacter albus strain NBRC 110071.</title>
        <authorList>
            <person name="Sun Q."/>
            <person name="Mori K."/>
        </authorList>
    </citation>
    <scope>NUCLEOTIDE SEQUENCE</scope>
    <source>
        <strain evidence="2">NBRC 110071</strain>
    </source>
</reference>
<gene>
    <name evidence="2" type="ORF">GCM10007876_06680</name>
</gene>
<accession>A0AA37W502</accession>
<protein>
    <recommendedName>
        <fullName evidence="1">YdhG-like domain-containing protein</fullName>
    </recommendedName>
</protein>
<dbReference type="Gene3D" id="3.90.1150.200">
    <property type="match status" value="1"/>
</dbReference>
<dbReference type="AlphaFoldDB" id="A0AA37W502"/>